<evidence type="ECO:0000313" key="2">
    <source>
        <dbReference type="Proteomes" id="UP000059680"/>
    </source>
</evidence>
<dbReference type="AlphaFoldDB" id="A0A0P0V4A1"/>
<dbReference type="EMBL" id="AP014957">
    <property type="protein sequence ID" value="BAS72798.1"/>
    <property type="molecule type" value="Genomic_DNA"/>
</dbReference>
<dbReference type="InParanoid" id="A0A0P0V4A1"/>
<evidence type="ECO:0000313" key="1">
    <source>
        <dbReference type="EMBL" id="BAS72798.1"/>
    </source>
</evidence>
<accession>A0A0P0V4A1</accession>
<gene>
    <name evidence="1" type="ordered locus">Os01g0571900</name>
    <name evidence="1" type="ORF">OSNPB_010571900</name>
</gene>
<dbReference type="Proteomes" id="UP000059680">
    <property type="component" value="Chromosome 1"/>
</dbReference>
<reference evidence="1 2" key="2">
    <citation type="journal article" date="2013" name="Plant Cell Physiol.">
        <title>Rice Annotation Project Database (RAP-DB): an integrative and interactive database for rice genomics.</title>
        <authorList>
            <person name="Sakai H."/>
            <person name="Lee S.S."/>
            <person name="Tanaka T."/>
            <person name="Numa H."/>
            <person name="Kim J."/>
            <person name="Kawahara Y."/>
            <person name="Wakimoto H."/>
            <person name="Yang C.C."/>
            <person name="Iwamoto M."/>
            <person name="Abe T."/>
            <person name="Yamada Y."/>
            <person name="Muto A."/>
            <person name="Inokuchi H."/>
            <person name="Ikemura T."/>
            <person name="Matsumoto T."/>
            <person name="Sasaki T."/>
            <person name="Itoh T."/>
        </authorList>
    </citation>
    <scope>NUCLEOTIDE SEQUENCE [LARGE SCALE GENOMIC DNA]</scope>
    <source>
        <strain evidence="2">cv. Nipponbare</strain>
    </source>
</reference>
<organism evidence="1 2">
    <name type="scientific">Oryza sativa subsp. japonica</name>
    <name type="common">Rice</name>
    <dbReference type="NCBI Taxonomy" id="39947"/>
    <lineage>
        <taxon>Eukaryota</taxon>
        <taxon>Viridiplantae</taxon>
        <taxon>Streptophyta</taxon>
        <taxon>Embryophyta</taxon>
        <taxon>Tracheophyta</taxon>
        <taxon>Spermatophyta</taxon>
        <taxon>Magnoliopsida</taxon>
        <taxon>Liliopsida</taxon>
        <taxon>Poales</taxon>
        <taxon>Poaceae</taxon>
        <taxon>BOP clade</taxon>
        <taxon>Oryzoideae</taxon>
        <taxon>Oryzeae</taxon>
        <taxon>Oryzinae</taxon>
        <taxon>Oryza</taxon>
        <taxon>Oryza sativa</taxon>
    </lineage>
</organism>
<dbReference type="PaxDb" id="39947-A0A0P0V4A1"/>
<proteinExistence type="predicted"/>
<reference evidence="1 2" key="3">
    <citation type="journal article" date="2013" name="Rice">
        <title>Improvement of the Oryza sativa Nipponbare reference genome using next generation sequence and optical map data.</title>
        <authorList>
            <person name="Kawahara Y."/>
            <person name="de la Bastide M."/>
            <person name="Hamilton J.P."/>
            <person name="Kanamori H."/>
            <person name="McCombie W.R."/>
            <person name="Ouyang S."/>
            <person name="Schwartz D.C."/>
            <person name="Tanaka T."/>
            <person name="Wu J."/>
            <person name="Zhou S."/>
            <person name="Childs K.L."/>
            <person name="Davidson R.M."/>
            <person name="Lin H."/>
            <person name="Quesada-Ocampo L."/>
            <person name="Vaillancourt B."/>
            <person name="Sakai H."/>
            <person name="Lee S.S."/>
            <person name="Kim J."/>
            <person name="Numa H."/>
            <person name="Itoh T."/>
            <person name="Buell C.R."/>
            <person name="Matsumoto T."/>
        </authorList>
    </citation>
    <scope>NUCLEOTIDE SEQUENCE [LARGE SCALE GENOMIC DNA]</scope>
    <source>
        <strain evidence="2">cv. Nipponbare</strain>
    </source>
</reference>
<sequence length="163" mass="18674">MLRRRALAGHPLYLAGSGRPRLDSSPPRQMAAGRWDGCVWTASAAAARWQPASYSAGGFCRWWVSLLLMGSDVRMWKWRDDGLCWREAGMVLDVRDGDFLIVGRVFSLSLVSPLGRTLFWSWGMLWGGRRLRLAVEVCGGWMAFRGWPRARLCRWLQSRYDCF</sequence>
<keyword evidence="2" id="KW-1185">Reference proteome</keyword>
<reference evidence="2" key="1">
    <citation type="journal article" date="2005" name="Nature">
        <title>The map-based sequence of the rice genome.</title>
        <authorList>
            <consortium name="International rice genome sequencing project (IRGSP)"/>
            <person name="Matsumoto T."/>
            <person name="Wu J."/>
            <person name="Kanamori H."/>
            <person name="Katayose Y."/>
            <person name="Fujisawa M."/>
            <person name="Namiki N."/>
            <person name="Mizuno H."/>
            <person name="Yamamoto K."/>
            <person name="Antonio B.A."/>
            <person name="Baba T."/>
            <person name="Sakata K."/>
            <person name="Nagamura Y."/>
            <person name="Aoki H."/>
            <person name="Arikawa K."/>
            <person name="Arita K."/>
            <person name="Bito T."/>
            <person name="Chiden Y."/>
            <person name="Fujitsuka N."/>
            <person name="Fukunaka R."/>
            <person name="Hamada M."/>
            <person name="Harada C."/>
            <person name="Hayashi A."/>
            <person name="Hijishita S."/>
            <person name="Honda M."/>
            <person name="Hosokawa S."/>
            <person name="Ichikawa Y."/>
            <person name="Idonuma A."/>
            <person name="Iijima M."/>
            <person name="Ikeda M."/>
            <person name="Ikeno M."/>
            <person name="Ito K."/>
            <person name="Ito S."/>
            <person name="Ito T."/>
            <person name="Ito Y."/>
            <person name="Ito Y."/>
            <person name="Iwabuchi A."/>
            <person name="Kamiya K."/>
            <person name="Karasawa W."/>
            <person name="Kurita K."/>
            <person name="Katagiri S."/>
            <person name="Kikuta A."/>
            <person name="Kobayashi H."/>
            <person name="Kobayashi N."/>
            <person name="Machita K."/>
            <person name="Maehara T."/>
            <person name="Masukawa M."/>
            <person name="Mizubayashi T."/>
            <person name="Mukai Y."/>
            <person name="Nagasaki H."/>
            <person name="Nagata Y."/>
            <person name="Naito S."/>
            <person name="Nakashima M."/>
            <person name="Nakama Y."/>
            <person name="Nakamichi Y."/>
            <person name="Nakamura M."/>
            <person name="Meguro A."/>
            <person name="Negishi M."/>
            <person name="Ohta I."/>
            <person name="Ohta T."/>
            <person name="Okamoto M."/>
            <person name="Ono N."/>
            <person name="Saji S."/>
            <person name="Sakaguchi M."/>
            <person name="Sakai K."/>
            <person name="Shibata M."/>
            <person name="Shimokawa T."/>
            <person name="Song J."/>
            <person name="Takazaki Y."/>
            <person name="Terasawa K."/>
            <person name="Tsugane M."/>
            <person name="Tsuji K."/>
            <person name="Ueda S."/>
            <person name="Waki K."/>
            <person name="Yamagata H."/>
            <person name="Yamamoto M."/>
            <person name="Yamamoto S."/>
            <person name="Yamane H."/>
            <person name="Yoshiki S."/>
            <person name="Yoshihara R."/>
            <person name="Yukawa K."/>
            <person name="Zhong H."/>
            <person name="Yano M."/>
            <person name="Yuan Q."/>
            <person name="Ouyang S."/>
            <person name="Liu J."/>
            <person name="Jones K.M."/>
            <person name="Gansberger K."/>
            <person name="Moffat K."/>
            <person name="Hill J."/>
            <person name="Bera J."/>
            <person name="Fadrosh D."/>
            <person name="Jin S."/>
            <person name="Johri S."/>
            <person name="Kim M."/>
            <person name="Overton L."/>
            <person name="Reardon M."/>
            <person name="Tsitrin T."/>
            <person name="Vuong H."/>
            <person name="Weaver B."/>
            <person name="Ciecko A."/>
            <person name="Tallon L."/>
            <person name="Jackson J."/>
            <person name="Pai G."/>
            <person name="Aken S.V."/>
            <person name="Utterback T."/>
            <person name="Reidmuller S."/>
            <person name="Feldblyum T."/>
            <person name="Hsiao J."/>
            <person name="Zismann V."/>
            <person name="Iobst S."/>
            <person name="de Vazeille A.R."/>
            <person name="Buell C.R."/>
            <person name="Ying K."/>
            <person name="Li Y."/>
            <person name="Lu T."/>
            <person name="Huang Y."/>
            <person name="Zhao Q."/>
            <person name="Feng Q."/>
            <person name="Zhang L."/>
            <person name="Zhu J."/>
            <person name="Weng Q."/>
            <person name="Mu J."/>
            <person name="Lu Y."/>
            <person name="Fan D."/>
            <person name="Liu Y."/>
            <person name="Guan J."/>
            <person name="Zhang Y."/>
            <person name="Yu S."/>
            <person name="Liu X."/>
            <person name="Zhang Y."/>
            <person name="Hong G."/>
            <person name="Han B."/>
            <person name="Choisne N."/>
            <person name="Demange N."/>
            <person name="Orjeda G."/>
            <person name="Samain S."/>
            <person name="Cattolico L."/>
            <person name="Pelletier E."/>
            <person name="Couloux A."/>
            <person name="Segurens B."/>
            <person name="Wincker P."/>
            <person name="D'Hont A."/>
            <person name="Scarpelli C."/>
            <person name="Weissenbach J."/>
            <person name="Salanoubat M."/>
            <person name="Quetier F."/>
            <person name="Yu Y."/>
            <person name="Kim H.R."/>
            <person name="Rambo T."/>
            <person name="Currie J."/>
            <person name="Collura K."/>
            <person name="Luo M."/>
            <person name="Yang T."/>
            <person name="Ammiraju J.S.S."/>
            <person name="Engler F."/>
            <person name="Soderlund C."/>
            <person name="Wing R.A."/>
            <person name="Palmer L.E."/>
            <person name="de la Bastide M."/>
            <person name="Spiegel L."/>
            <person name="Nascimento L."/>
            <person name="Zutavern T."/>
            <person name="O'Shaughnessy A."/>
            <person name="Dike S."/>
            <person name="Dedhia N."/>
            <person name="Preston R."/>
            <person name="Balija V."/>
            <person name="McCombie W.R."/>
            <person name="Chow T."/>
            <person name="Chen H."/>
            <person name="Chung M."/>
            <person name="Chen C."/>
            <person name="Shaw J."/>
            <person name="Wu H."/>
            <person name="Hsiao K."/>
            <person name="Chao Y."/>
            <person name="Chu M."/>
            <person name="Cheng C."/>
            <person name="Hour A."/>
            <person name="Lee P."/>
            <person name="Lin S."/>
            <person name="Lin Y."/>
            <person name="Liou J."/>
            <person name="Liu S."/>
            <person name="Hsing Y."/>
            <person name="Raghuvanshi S."/>
            <person name="Mohanty A."/>
            <person name="Bharti A.K."/>
            <person name="Gaur A."/>
            <person name="Gupta V."/>
            <person name="Kumar D."/>
            <person name="Ravi V."/>
            <person name="Vij S."/>
            <person name="Kapur A."/>
            <person name="Khurana P."/>
            <person name="Khurana P."/>
            <person name="Khurana J.P."/>
            <person name="Tyagi A.K."/>
            <person name="Gaikwad K."/>
            <person name="Singh A."/>
            <person name="Dalal V."/>
            <person name="Srivastava S."/>
            <person name="Dixit A."/>
            <person name="Pal A.K."/>
            <person name="Ghazi I.A."/>
            <person name="Yadav M."/>
            <person name="Pandit A."/>
            <person name="Bhargava A."/>
            <person name="Sureshbabu K."/>
            <person name="Batra K."/>
            <person name="Sharma T.R."/>
            <person name="Mohapatra T."/>
            <person name="Singh N.K."/>
            <person name="Messing J."/>
            <person name="Nelson A.B."/>
            <person name="Fuks G."/>
            <person name="Kavchok S."/>
            <person name="Keizer G."/>
            <person name="Linton E."/>
            <person name="Llaca V."/>
            <person name="Song R."/>
            <person name="Tanyolac B."/>
            <person name="Young S."/>
            <person name="Ho-Il K."/>
            <person name="Hahn J.H."/>
            <person name="Sangsakoo G."/>
            <person name="Vanavichit A."/>
            <person name="de Mattos Luiz.A.T."/>
            <person name="Zimmer P.D."/>
            <person name="Malone G."/>
            <person name="Dellagostin O."/>
            <person name="de Oliveira A.C."/>
            <person name="Bevan M."/>
            <person name="Bancroft I."/>
            <person name="Minx P."/>
            <person name="Cordum H."/>
            <person name="Wilson R."/>
            <person name="Cheng Z."/>
            <person name="Jin W."/>
            <person name="Jiang J."/>
            <person name="Leong S.A."/>
            <person name="Iwama H."/>
            <person name="Gojobori T."/>
            <person name="Itoh T."/>
            <person name="Niimura Y."/>
            <person name="Fujii Y."/>
            <person name="Habara T."/>
            <person name="Sakai H."/>
            <person name="Sato Y."/>
            <person name="Wilson G."/>
            <person name="Kumar K."/>
            <person name="McCouch S."/>
            <person name="Juretic N."/>
            <person name="Hoen D."/>
            <person name="Wright S."/>
            <person name="Bruskiewich R."/>
            <person name="Bureau T."/>
            <person name="Miyao A."/>
            <person name="Hirochika H."/>
            <person name="Nishikawa T."/>
            <person name="Kadowaki K."/>
            <person name="Sugiura M."/>
            <person name="Burr B."/>
            <person name="Sasaki T."/>
        </authorList>
    </citation>
    <scope>NUCLEOTIDE SEQUENCE [LARGE SCALE GENOMIC DNA]</scope>
    <source>
        <strain evidence="2">cv. Nipponbare</strain>
    </source>
</reference>
<protein>
    <submittedName>
        <fullName evidence="1">Os01g0571900 protein</fullName>
    </submittedName>
</protein>
<name>A0A0P0V4A1_ORYSJ</name>